<dbReference type="eggNOG" id="KOG3924">
    <property type="taxonomic scope" value="Eukaryota"/>
</dbReference>
<protein>
    <recommendedName>
        <fullName evidence="3 11">Histone-lysine N-methyltransferase, H3 lysine-79 specific</fullName>
        <ecNumber evidence="2 11">2.1.1.360</ecNumber>
    </recommendedName>
    <alternativeName>
        <fullName evidence="9 11">Histone H3-K79 methyltransferase</fullName>
    </alternativeName>
</protein>
<dbReference type="RefSeq" id="XP_009550331.1">
    <property type="nucleotide sequence ID" value="XM_009552036.1"/>
</dbReference>
<dbReference type="PANTHER" id="PTHR21451">
    <property type="entry name" value="HISTONE H3 METHYLTRANSFERASE"/>
    <property type="match status" value="1"/>
</dbReference>
<dbReference type="PROSITE" id="PS51569">
    <property type="entry name" value="DOT1"/>
    <property type="match status" value="1"/>
</dbReference>
<keyword evidence="14" id="KW-1185">Reference proteome</keyword>
<dbReference type="InterPro" id="IPR025789">
    <property type="entry name" value="DOT1_dom"/>
</dbReference>
<dbReference type="InterPro" id="IPR030445">
    <property type="entry name" value="H3-K79_meTrfase"/>
</dbReference>
<keyword evidence="7 11" id="KW-0156">Chromatin regulator</keyword>
<evidence type="ECO:0000256" key="2">
    <source>
        <dbReference type="ARBA" id="ARBA00012190"/>
    </source>
</evidence>
<evidence type="ECO:0000256" key="8">
    <source>
        <dbReference type="ARBA" id="ARBA00023242"/>
    </source>
</evidence>
<keyword evidence="5 11" id="KW-0808">Transferase</keyword>
<comment type="miscellaneous">
    <text evidence="11">In contrast to other lysine histone methyltransferases, it does not contain a SET domain, suggesting the existence of another mechanism for methylation of lysine residues of histones.</text>
</comment>
<evidence type="ECO:0000256" key="3">
    <source>
        <dbReference type="ARBA" id="ARBA00020987"/>
    </source>
</evidence>
<evidence type="ECO:0000256" key="6">
    <source>
        <dbReference type="ARBA" id="ARBA00022691"/>
    </source>
</evidence>
<dbReference type="KEGG" id="hir:HETIRDRAFT_479507"/>
<gene>
    <name evidence="13" type="ORF">HETIRDRAFT_479507</name>
</gene>
<organism evidence="13 14">
    <name type="scientific">Heterobasidion irregulare (strain TC 32-1)</name>
    <dbReference type="NCBI Taxonomy" id="747525"/>
    <lineage>
        <taxon>Eukaryota</taxon>
        <taxon>Fungi</taxon>
        <taxon>Dikarya</taxon>
        <taxon>Basidiomycota</taxon>
        <taxon>Agaricomycotina</taxon>
        <taxon>Agaricomycetes</taxon>
        <taxon>Russulales</taxon>
        <taxon>Bondarzewiaceae</taxon>
        <taxon>Heterobasidion</taxon>
        <taxon>Heterobasidion annosum species complex</taxon>
    </lineage>
</organism>
<dbReference type="Proteomes" id="UP000030671">
    <property type="component" value="Unassembled WGS sequence"/>
</dbReference>
<keyword evidence="8 11" id="KW-0539">Nucleus</keyword>
<dbReference type="SUPFAM" id="SSF53335">
    <property type="entry name" value="S-adenosyl-L-methionine-dependent methyltransferases"/>
    <property type="match status" value="1"/>
</dbReference>
<dbReference type="STRING" id="747525.W4JXU4"/>
<dbReference type="GO" id="GO:0032259">
    <property type="term" value="P:methylation"/>
    <property type="evidence" value="ECO:0007669"/>
    <property type="project" value="UniProtKB-KW"/>
</dbReference>
<evidence type="ECO:0000256" key="11">
    <source>
        <dbReference type="RuleBase" id="RU271113"/>
    </source>
</evidence>
<evidence type="ECO:0000256" key="4">
    <source>
        <dbReference type="ARBA" id="ARBA00022603"/>
    </source>
</evidence>
<comment type="catalytic activity">
    <reaction evidence="10 11">
        <text>L-lysyl(79)-[histone H3] + 3 S-adenosyl-L-methionine = N(6),N(6),N(6)-trimethyl-L-lysyl(79)-[histone H3] + 3 S-adenosyl-L-homocysteine + 3 H(+)</text>
        <dbReference type="Rhea" id="RHEA:60328"/>
        <dbReference type="Rhea" id="RHEA-COMP:15549"/>
        <dbReference type="Rhea" id="RHEA-COMP:15552"/>
        <dbReference type="ChEBI" id="CHEBI:15378"/>
        <dbReference type="ChEBI" id="CHEBI:29969"/>
        <dbReference type="ChEBI" id="CHEBI:57856"/>
        <dbReference type="ChEBI" id="CHEBI:59789"/>
        <dbReference type="ChEBI" id="CHEBI:61961"/>
        <dbReference type="EC" id="2.1.1.360"/>
    </reaction>
</comment>
<dbReference type="InterPro" id="IPR029063">
    <property type="entry name" value="SAM-dependent_MTases_sf"/>
</dbReference>
<dbReference type="GO" id="GO:0140956">
    <property type="term" value="F:histone H3K79 trimethyltransferase activity"/>
    <property type="evidence" value="ECO:0007669"/>
    <property type="project" value="UniProtKB-EC"/>
</dbReference>
<dbReference type="Pfam" id="PF08123">
    <property type="entry name" value="DOT1"/>
    <property type="match status" value="1"/>
</dbReference>
<comment type="subcellular location">
    <subcellularLocation>
        <location evidence="1 11">Nucleus</location>
    </subcellularLocation>
</comment>
<feature type="domain" description="DOT1" evidence="12">
    <location>
        <begin position="92"/>
        <end position="419"/>
    </location>
</feature>
<dbReference type="FunFam" id="3.40.50.150:FF:000033">
    <property type="entry name" value="Histone-lysine N-methyltransferase, H3 lysine-79 specific"/>
    <property type="match status" value="1"/>
</dbReference>
<dbReference type="Gene3D" id="3.40.50.150">
    <property type="entry name" value="Vaccinia Virus protein VP39"/>
    <property type="match status" value="1"/>
</dbReference>
<dbReference type="InParanoid" id="W4JXU4"/>
<dbReference type="OrthoDB" id="443402at2759"/>
<dbReference type="GO" id="GO:0000077">
    <property type="term" value="P:DNA damage checkpoint signaling"/>
    <property type="evidence" value="ECO:0007669"/>
    <property type="project" value="TreeGrafter"/>
</dbReference>
<keyword evidence="6 11" id="KW-0949">S-adenosyl-L-methionine</keyword>
<evidence type="ECO:0000313" key="14">
    <source>
        <dbReference type="Proteomes" id="UP000030671"/>
    </source>
</evidence>
<dbReference type="EC" id="2.1.1.360" evidence="2 11"/>
<evidence type="ECO:0000256" key="1">
    <source>
        <dbReference type="ARBA" id="ARBA00004123"/>
    </source>
</evidence>
<comment type="similarity">
    <text evidence="11">Belongs to the class I-like SAM-binding methyltransferase superfamily. DOT1 family.</text>
</comment>
<keyword evidence="4 11" id="KW-0489">Methyltransferase</keyword>
<dbReference type="HOGENOM" id="CLU_027287_1_0_1"/>
<proteinExistence type="inferred from homology"/>
<dbReference type="AlphaFoldDB" id="W4JXU4"/>
<evidence type="ECO:0000256" key="7">
    <source>
        <dbReference type="ARBA" id="ARBA00022853"/>
    </source>
</evidence>
<name>W4JXU4_HETIT</name>
<evidence type="ECO:0000256" key="5">
    <source>
        <dbReference type="ARBA" id="ARBA00022679"/>
    </source>
</evidence>
<accession>W4JXU4</accession>
<comment type="function">
    <text evidence="11">Histone methyltransferase that specifically trimethylates histone H3 to form H3K79me3. This methylation is required for telomere silencing and for the pachytene checkpoint during the meiotic cell cycle by allowing the recruitment of RAD9 to double strand breaks. Nucleosomes are preferred as substrate compared to free histone.</text>
</comment>
<dbReference type="CDD" id="cd02440">
    <property type="entry name" value="AdoMet_MTases"/>
    <property type="match status" value="1"/>
</dbReference>
<evidence type="ECO:0000256" key="9">
    <source>
        <dbReference type="ARBA" id="ARBA00029821"/>
    </source>
</evidence>
<dbReference type="EMBL" id="KI925462">
    <property type="protein sequence ID" value="ETW78353.1"/>
    <property type="molecule type" value="Genomic_DNA"/>
</dbReference>
<dbReference type="GO" id="GO:0005634">
    <property type="term" value="C:nucleus"/>
    <property type="evidence" value="ECO:0007669"/>
    <property type="project" value="UniProtKB-SubCell"/>
</dbReference>
<sequence length="433" mass="48710">MVVVDLIDKGVTHYVACTHNHCLLKHSAHIPLDFRNPDDPTDKSFEPHPANYPVAELEFPNTGSSERYILLAPKDPNHYSPIMCLEQSLYRIVEHYLTPEQRALFGTLPDTLVSSDESLPSTSDPSRTDYLRLIRRAIHKRDGPLFLSTLAEINSLLHRLKYPPLPADPFAPLQPNGLKEVVREWATSGIPTKVVKRIVEETYQRTVGPRTSELGNYPAFSDYVYGELQPDFISDLLHLAHLRPGMLLLDLGCGVGNVVLQAALQSGCDTFGIEFMAAPADMAREQYVQMKARAKMWGVSMGNVELVEGNMLENTRVSELMSKADVVLVNNKAFSESLNEAIRPKLLDLKEGALVISLAHFVPPNARLTERNIDDISAIFDVQEHKYRQGYVSWHGESGSFYVHRVDREGYAEIRARFESGRAALGRYSRSRR</sequence>
<comment type="activity regulation">
    <text evidence="11">Ubiquitination of histone H2B to form H2BK123ub1 is required for efficient DOT1 methyltransferase activity on histone H3.</text>
</comment>
<dbReference type="PANTHER" id="PTHR21451:SF0">
    <property type="entry name" value="HISTONE-LYSINE N-METHYLTRANSFERASE, H3 LYSINE-79 SPECIFIC"/>
    <property type="match status" value="1"/>
</dbReference>
<evidence type="ECO:0000313" key="13">
    <source>
        <dbReference type="EMBL" id="ETW78353.1"/>
    </source>
</evidence>
<evidence type="ECO:0000256" key="10">
    <source>
        <dbReference type="ARBA" id="ARBA00047770"/>
    </source>
</evidence>
<evidence type="ECO:0000259" key="12">
    <source>
        <dbReference type="PROSITE" id="PS51569"/>
    </source>
</evidence>
<reference evidence="13 14" key="1">
    <citation type="journal article" date="2012" name="New Phytol.">
        <title>Insight into trade-off between wood decay and parasitism from the genome of a fungal forest pathogen.</title>
        <authorList>
            <person name="Olson A."/>
            <person name="Aerts A."/>
            <person name="Asiegbu F."/>
            <person name="Belbahri L."/>
            <person name="Bouzid O."/>
            <person name="Broberg A."/>
            <person name="Canback B."/>
            <person name="Coutinho P.M."/>
            <person name="Cullen D."/>
            <person name="Dalman K."/>
            <person name="Deflorio G."/>
            <person name="van Diepen L.T."/>
            <person name="Dunand C."/>
            <person name="Duplessis S."/>
            <person name="Durling M."/>
            <person name="Gonthier P."/>
            <person name="Grimwood J."/>
            <person name="Fossdal C.G."/>
            <person name="Hansson D."/>
            <person name="Henrissat B."/>
            <person name="Hietala A."/>
            <person name="Himmelstrand K."/>
            <person name="Hoffmeister D."/>
            <person name="Hogberg N."/>
            <person name="James T.Y."/>
            <person name="Karlsson M."/>
            <person name="Kohler A."/>
            <person name="Kues U."/>
            <person name="Lee Y.H."/>
            <person name="Lin Y.C."/>
            <person name="Lind M."/>
            <person name="Lindquist E."/>
            <person name="Lombard V."/>
            <person name="Lucas S."/>
            <person name="Lunden K."/>
            <person name="Morin E."/>
            <person name="Murat C."/>
            <person name="Park J."/>
            <person name="Raffaello T."/>
            <person name="Rouze P."/>
            <person name="Salamov A."/>
            <person name="Schmutz J."/>
            <person name="Solheim H."/>
            <person name="Stahlberg J."/>
            <person name="Velez H."/>
            <person name="de Vries R.P."/>
            <person name="Wiebenga A."/>
            <person name="Woodward S."/>
            <person name="Yakovlev I."/>
            <person name="Garbelotto M."/>
            <person name="Martin F."/>
            <person name="Grigoriev I.V."/>
            <person name="Stenlid J."/>
        </authorList>
    </citation>
    <scope>NUCLEOTIDE SEQUENCE [LARGE SCALE GENOMIC DNA]</scope>
    <source>
        <strain evidence="13 14">TC 32-1</strain>
    </source>
</reference>
<dbReference type="GO" id="GO:0006281">
    <property type="term" value="P:DNA repair"/>
    <property type="evidence" value="ECO:0007669"/>
    <property type="project" value="TreeGrafter"/>
</dbReference>
<dbReference type="GeneID" id="20677873"/>